<proteinExistence type="predicted"/>
<evidence type="ECO:0000256" key="1">
    <source>
        <dbReference type="SAM" id="MobiDB-lite"/>
    </source>
</evidence>
<dbReference type="GeneID" id="7444289"/>
<reference evidence="3 4" key="2">
    <citation type="journal article" date="2008" name="Nature">
        <title>The Phaeodactylum genome reveals the evolutionary history of diatom genomes.</title>
        <authorList>
            <person name="Bowler C."/>
            <person name="Allen A.E."/>
            <person name="Badger J.H."/>
            <person name="Grimwood J."/>
            <person name="Jabbari K."/>
            <person name="Kuo A."/>
            <person name="Maheswari U."/>
            <person name="Martens C."/>
            <person name="Maumus F."/>
            <person name="Otillar R.P."/>
            <person name="Rayko E."/>
            <person name="Salamov A."/>
            <person name="Vandepoele K."/>
            <person name="Beszteri B."/>
            <person name="Gruber A."/>
            <person name="Heijde M."/>
            <person name="Katinka M."/>
            <person name="Mock T."/>
            <person name="Valentin K."/>
            <person name="Verret F."/>
            <person name="Berges J.A."/>
            <person name="Brownlee C."/>
            <person name="Cadoret J.P."/>
            <person name="Chiovitti A."/>
            <person name="Choi C.J."/>
            <person name="Coesel S."/>
            <person name="De Martino A."/>
            <person name="Detter J.C."/>
            <person name="Durkin C."/>
            <person name="Falciatore A."/>
            <person name="Fournet J."/>
            <person name="Haruta M."/>
            <person name="Huysman M.J."/>
            <person name="Jenkins B.D."/>
            <person name="Jiroutova K."/>
            <person name="Jorgensen R.E."/>
            <person name="Joubert Y."/>
            <person name="Kaplan A."/>
            <person name="Kroger N."/>
            <person name="Kroth P.G."/>
            <person name="La Roche J."/>
            <person name="Lindquist E."/>
            <person name="Lommer M."/>
            <person name="Martin-Jezequel V."/>
            <person name="Lopez P.J."/>
            <person name="Lucas S."/>
            <person name="Mangogna M."/>
            <person name="McGinnis K."/>
            <person name="Medlin L.K."/>
            <person name="Montsant A."/>
            <person name="Oudot-Le Secq M.P."/>
            <person name="Napoli C."/>
            <person name="Obornik M."/>
            <person name="Parker M.S."/>
            <person name="Petit J.L."/>
            <person name="Porcel B.M."/>
            <person name="Poulsen N."/>
            <person name="Robison M."/>
            <person name="Rychlewski L."/>
            <person name="Rynearson T.A."/>
            <person name="Schmutz J."/>
            <person name="Shapiro H."/>
            <person name="Siaut M."/>
            <person name="Stanley M."/>
            <person name="Sussman M.R."/>
            <person name="Taylor A.R."/>
            <person name="Vardi A."/>
            <person name="von Dassow P."/>
            <person name="Vyverman W."/>
            <person name="Willis A."/>
            <person name="Wyrwicz L.S."/>
            <person name="Rokhsar D.S."/>
            <person name="Weissenbach J."/>
            <person name="Armbrust E.V."/>
            <person name="Green B.R."/>
            <person name="Van de Peer Y."/>
            <person name="Grigoriev I.V."/>
        </authorList>
    </citation>
    <scope>NUCLEOTIDE SEQUENCE [LARGE SCALE GENOMIC DNA]</scope>
    <source>
        <strain evidence="3 4">CCMP1335</strain>
    </source>
</reference>
<dbReference type="EMBL" id="CM000650">
    <property type="protein sequence ID" value="EED88536.1"/>
    <property type="molecule type" value="Genomic_DNA"/>
</dbReference>
<dbReference type="InParanoid" id="B8CD30"/>
<protein>
    <submittedName>
        <fullName evidence="3">Uncharacterized protein</fullName>
    </submittedName>
</protein>
<feature type="compositionally biased region" description="Polar residues" evidence="1">
    <location>
        <begin position="65"/>
        <end position="76"/>
    </location>
</feature>
<feature type="chain" id="PRO_5002870012" evidence="2">
    <location>
        <begin position="25"/>
        <end position="458"/>
    </location>
</feature>
<name>B8CD30_THAPS</name>
<evidence type="ECO:0000256" key="2">
    <source>
        <dbReference type="SAM" id="SignalP"/>
    </source>
</evidence>
<dbReference type="eggNOG" id="ENOG502SDJY">
    <property type="taxonomic scope" value="Eukaryota"/>
</dbReference>
<evidence type="ECO:0000313" key="3">
    <source>
        <dbReference type="EMBL" id="EED88536.1"/>
    </source>
</evidence>
<sequence>MPLSTSLNFSIVLFWLHTAAQVGSFSYSLYLRQSAIPTITMKPSPSPISGMTRCASTPSSSASSKLRQSTIDNDGDTSSNDIVIPLYGVSQQVLSTRWVQLVKDGQVCATTIIKEDGEGVDNGISVRYGVKLDENRLLEFVDILDDGEGSNSEVRRRISSINATLAEMQQQRHGDSSNQGMAMECIHDSPFAAQLQLIRTLRPPRNPDMESSRHEQLIQESCTPPQYQSTNSFLVGPLRLFGYGEFHGDGNARHRVASLNALVSSGETSATMHGWDVYHNISPIDPRGHFLLLPTMENSEDNWRDQSLARSDCQCMTYFASTIHPPGSMMLSFNSVGAGASQNHIHCHAWVSPPPPLLDHVDVDNIHGYAATAAKASSEHTPLNLPRGTTILLLEYPCTCVKLSSVSSVEEAGTLSATIEEMGEALSTIVQLAQKMQLKLTSSFVHGLNPALETLPVC</sequence>
<keyword evidence="2" id="KW-0732">Signal</keyword>
<dbReference type="KEGG" id="tps:THAPSDRAFT_10058"/>
<feature type="signal peptide" evidence="2">
    <location>
        <begin position="1"/>
        <end position="24"/>
    </location>
</feature>
<dbReference type="Proteomes" id="UP000001449">
    <property type="component" value="Chromosome 15"/>
</dbReference>
<gene>
    <name evidence="3" type="ORF">THAPSDRAFT_10058</name>
</gene>
<reference evidence="3 4" key="1">
    <citation type="journal article" date="2004" name="Science">
        <title>The genome of the diatom Thalassiosira pseudonana: ecology, evolution, and metabolism.</title>
        <authorList>
            <person name="Armbrust E.V."/>
            <person name="Berges J.A."/>
            <person name="Bowler C."/>
            <person name="Green B.R."/>
            <person name="Martinez D."/>
            <person name="Putnam N.H."/>
            <person name="Zhou S."/>
            <person name="Allen A.E."/>
            <person name="Apt K.E."/>
            <person name="Bechner M."/>
            <person name="Brzezinski M.A."/>
            <person name="Chaal B.K."/>
            <person name="Chiovitti A."/>
            <person name="Davis A.K."/>
            <person name="Demarest M.S."/>
            <person name="Detter J.C."/>
            <person name="Glavina T."/>
            <person name="Goodstein D."/>
            <person name="Hadi M.Z."/>
            <person name="Hellsten U."/>
            <person name="Hildebrand M."/>
            <person name="Jenkins B.D."/>
            <person name="Jurka J."/>
            <person name="Kapitonov V.V."/>
            <person name="Kroger N."/>
            <person name="Lau W.W."/>
            <person name="Lane T.W."/>
            <person name="Larimer F.W."/>
            <person name="Lippmeier J.C."/>
            <person name="Lucas S."/>
            <person name="Medina M."/>
            <person name="Montsant A."/>
            <person name="Obornik M."/>
            <person name="Parker M.S."/>
            <person name="Palenik B."/>
            <person name="Pazour G.J."/>
            <person name="Richardson P.M."/>
            <person name="Rynearson T.A."/>
            <person name="Saito M.A."/>
            <person name="Schwartz D.C."/>
            <person name="Thamatrakoln K."/>
            <person name="Valentin K."/>
            <person name="Vardi A."/>
            <person name="Wilkerson F.P."/>
            <person name="Rokhsar D.S."/>
        </authorList>
    </citation>
    <scope>NUCLEOTIDE SEQUENCE [LARGE SCALE GENOMIC DNA]</scope>
    <source>
        <strain evidence="3 4">CCMP1335</strain>
    </source>
</reference>
<feature type="region of interest" description="Disordered" evidence="1">
    <location>
        <begin position="42"/>
        <end position="76"/>
    </location>
</feature>
<feature type="compositionally biased region" description="Low complexity" evidence="1">
    <location>
        <begin position="55"/>
        <end position="64"/>
    </location>
</feature>
<organism evidence="3 4">
    <name type="scientific">Thalassiosira pseudonana</name>
    <name type="common">Marine diatom</name>
    <name type="synonym">Cyclotella nana</name>
    <dbReference type="NCBI Taxonomy" id="35128"/>
    <lineage>
        <taxon>Eukaryota</taxon>
        <taxon>Sar</taxon>
        <taxon>Stramenopiles</taxon>
        <taxon>Ochrophyta</taxon>
        <taxon>Bacillariophyta</taxon>
        <taxon>Coscinodiscophyceae</taxon>
        <taxon>Thalassiosirophycidae</taxon>
        <taxon>Thalassiosirales</taxon>
        <taxon>Thalassiosiraceae</taxon>
        <taxon>Thalassiosira</taxon>
    </lineage>
</organism>
<dbReference type="RefSeq" id="XP_002294181.1">
    <property type="nucleotide sequence ID" value="XM_002294145.1"/>
</dbReference>
<evidence type="ECO:0000313" key="4">
    <source>
        <dbReference type="Proteomes" id="UP000001449"/>
    </source>
</evidence>
<keyword evidence="4" id="KW-1185">Reference proteome</keyword>
<dbReference type="AlphaFoldDB" id="B8CD30"/>
<dbReference type="HOGENOM" id="CLU_597875_0_0_1"/>
<accession>B8CD30</accession>
<dbReference type="PaxDb" id="35128-Thaps10058"/>